<keyword evidence="5" id="KW-1185">Reference proteome</keyword>
<sequence length="593" mass="65367">MASSIDTQTLSVEVRKLRKKLRQIDNLNRLDRPLLPEEEAKVAKTASIRSLLHEKLEELATAEEQELSDSQLSGTGSNVAWDTSQESPHHEANGLNEQIVDHEHSDSLDDMKRTYPDEVLEKSIVFSAEGDAGSGKSEAGNGESATDENSPPKVPRRDERSDEGVELRKASTSTQEKASSSKGKSKGKRRTTDSEEGESWAKVKFTVQDLEGHNDIICAVSCDGSRLLTGSRDTMVKYWDLDKGTELRSMGGHSGTITSVILLPADESSDLASCYDLPVSDRIGVTGSKDCYIKVWSLETGRAVHSVYTYNPVECLGYIPDRALIISGSDGGKVELWDIRTGSSVFSTIGHEDSVTCIHINNTEVYTASSDGIIKLWHLRDNSLHPTFVSENISSTSSSHLLARRHIRSLAVHGDIIYYGDDGLNVKALDWKKALVHKLKNHTGDFGSTDAMCSTQDLLVCAGYDLDNGCGYLNFWHLPEEVYLATLNDRDISRVVAIGQTQTKEGALRLITGGQELRVWDRIPRKRYSPQDAVPAEFNYSFSVKAQDSDLDSDTTDASDSERGGANQRRGRRWSEGSAGSAKQSWWSWCTLV</sequence>
<evidence type="ECO:0000256" key="3">
    <source>
        <dbReference type="PROSITE-ProRule" id="PRU00221"/>
    </source>
</evidence>
<evidence type="ECO:0000313" key="8">
    <source>
        <dbReference type="RefSeq" id="XP_022104142.1"/>
    </source>
</evidence>
<dbReference type="OMA" id="SVWENQC"/>
<dbReference type="SUPFAM" id="SSF50978">
    <property type="entry name" value="WD40 repeat-like"/>
    <property type="match status" value="1"/>
</dbReference>
<feature type="compositionally biased region" description="Polar residues" evidence="4">
    <location>
        <begin position="68"/>
        <end position="86"/>
    </location>
</feature>
<dbReference type="OrthoDB" id="190105at2759"/>
<feature type="region of interest" description="Disordered" evidence="4">
    <location>
        <begin position="60"/>
        <end position="98"/>
    </location>
</feature>
<evidence type="ECO:0000256" key="1">
    <source>
        <dbReference type="ARBA" id="ARBA00022574"/>
    </source>
</evidence>
<dbReference type="SMART" id="SM00320">
    <property type="entry name" value="WD40"/>
    <property type="match status" value="4"/>
</dbReference>
<dbReference type="KEGG" id="aplc:110986525"/>
<gene>
    <name evidence="6 7 8" type="primary">LOC110986525</name>
</gene>
<feature type="repeat" description="WD" evidence="3">
    <location>
        <begin position="210"/>
        <end position="249"/>
    </location>
</feature>
<feature type="repeat" description="WD" evidence="3">
    <location>
        <begin position="313"/>
        <end position="347"/>
    </location>
</feature>
<proteinExistence type="predicted"/>
<dbReference type="PROSITE" id="PS50082">
    <property type="entry name" value="WD_REPEATS_2"/>
    <property type="match status" value="4"/>
</dbReference>
<evidence type="ECO:0000313" key="7">
    <source>
        <dbReference type="RefSeq" id="XP_022104141.1"/>
    </source>
</evidence>
<feature type="compositionally biased region" description="Basic and acidic residues" evidence="4">
    <location>
        <begin position="155"/>
        <end position="169"/>
    </location>
</feature>
<evidence type="ECO:0000313" key="5">
    <source>
        <dbReference type="Proteomes" id="UP000694845"/>
    </source>
</evidence>
<feature type="repeat" description="WD" evidence="3">
    <location>
        <begin position="348"/>
        <end position="387"/>
    </location>
</feature>
<dbReference type="InterPro" id="IPR036322">
    <property type="entry name" value="WD40_repeat_dom_sf"/>
</dbReference>
<feature type="region of interest" description="Disordered" evidence="4">
    <location>
        <begin position="549"/>
        <end position="584"/>
    </location>
</feature>
<dbReference type="InterPro" id="IPR015943">
    <property type="entry name" value="WD40/YVTN_repeat-like_dom_sf"/>
</dbReference>
<evidence type="ECO:0000256" key="2">
    <source>
        <dbReference type="ARBA" id="ARBA00022737"/>
    </source>
</evidence>
<reference evidence="6 7" key="1">
    <citation type="submission" date="2025-04" db="UniProtKB">
        <authorList>
            <consortium name="RefSeq"/>
        </authorList>
    </citation>
    <scope>IDENTIFICATION</scope>
</reference>
<dbReference type="RefSeq" id="XP_022104141.1">
    <property type="nucleotide sequence ID" value="XM_022248449.1"/>
</dbReference>
<dbReference type="RefSeq" id="XP_022104140.1">
    <property type="nucleotide sequence ID" value="XM_022248448.1"/>
</dbReference>
<dbReference type="PANTHER" id="PTHR19848">
    <property type="entry name" value="WD40 REPEAT PROTEIN"/>
    <property type="match status" value="1"/>
</dbReference>
<dbReference type="Proteomes" id="UP000694845">
    <property type="component" value="Unplaced"/>
</dbReference>
<dbReference type="PROSITE" id="PS50294">
    <property type="entry name" value="WD_REPEATS_REGION"/>
    <property type="match status" value="1"/>
</dbReference>
<dbReference type="InterPro" id="IPR001680">
    <property type="entry name" value="WD40_rpt"/>
</dbReference>
<keyword evidence="1 3" id="KW-0853">WD repeat</keyword>
<evidence type="ECO:0000256" key="4">
    <source>
        <dbReference type="SAM" id="MobiDB-lite"/>
    </source>
</evidence>
<keyword evidence="2" id="KW-0677">Repeat</keyword>
<accession>A0A8B7ZLD5</accession>
<feature type="region of interest" description="Disordered" evidence="4">
    <location>
        <begin position="127"/>
        <end position="199"/>
    </location>
</feature>
<dbReference type="PANTHER" id="PTHR19848:SF8">
    <property type="entry name" value="F-BOX AND WD REPEAT DOMAIN CONTAINING 7"/>
    <property type="match status" value="1"/>
</dbReference>
<dbReference type="GeneID" id="110986525"/>
<feature type="compositionally biased region" description="Acidic residues" evidence="4">
    <location>
        <begin position="549"/>
        <end position="559"/>
    </location>
</feature>
<dbReference type="Gene3D" id="2.130.10.10">
    <property type="entry name" value="YVTN repeat-like/Quinoprotein amine dehydrogenase"/>
    <property type="match status" value="2"/>
</dbReference>
<evidence type="ECO:0000313" key="6">
    <source>
        <dbReference type="RefSeq" id="XP_022104140.1"/>
    </source>
</evidence>
<dbReference type="AlphaFoldDB" id="A0A8B7ZLD5"/>
<dbReference type="Pfam" id="PF00400">
    <property type="entry name" value="WD40"/>
    <property type="match status" value="4"/>
</dbReference>
<feature type="repeat" description="WD" evidence="3">
    <location>
        <begin position="285"/>
        <end position="306"/>
    </location>
</feature>
<protein>
    <submittedName>
        <fullName evidence="6 7">Pre-mRNA-splicing factor PRP46-like isoform X1</fullName>
    </submittedName>
</protein>
<name>A0A8B7ZLD5_ACAPL</name>
<organism evidence="5 7">
    <name type="scientific">Acanthaster planci</name>
    <name type="common">Crown-of-thorns starfish</name>
    <dbReference type="NCBI Taxonomy" id="133434"/>
    <lineage>
        <taxon>Eukaryota</taxon>
        <taxon>Metazoa</taxon>
        <taxon>Echinodermata</taxon>
        <taxon>Eleutherozoa</taxon>
        <taxon>Asterozoa</taxon>
        <taxon>Asteroidea</taxon>
        <taxon>Valvatacea</taxon>
        <taxon>Valvatida</taxon>
        <taxon>Acanthasteridae</taxon>
        <taxon>Acanthaster</taxon>
    </lineage>
</organism>
<dbReference type="RefSeq" id="XP_022104142.1">
    <property type="nucleotide sequence ID" value="XM_022248450.1"/>
</dbReference>